<proteinExistence type="predicted"/>
<dbReference type="PANTHER" id="PTHR19818:SF139">
    <property type="entry name" value="PAIR-RULE PROTEIN ODD-PAIRED"/>
    <property type="match status" value="1"/>
</dbReference>
<keyword evidence="4" id="KW-0862">Zinc</keyword>
<dbReference type="PROSITE" id="PS50157">
    <property type="entry name" value="ZINC_FINGER_C2H2_2"/>
    <property type="match status" value="2"/>
</dbReference>
<keyword evidence="2" id="KW-0677">Repeat</keyword>
<dbReference type="InParanoid" id="A0A077ZMN0"/>
<keyword evidence="8" id="KW-1185">Reference proteome</keyword>
<feature type="domain" description="C2H2-type" evidence="6">
    <location>
        <begin position="42"/>
        <end position="69"/>
    </location>
</feature>
<evidence type="ECO:0000256" key="1">
    <source>
        <dbReference type="ARBA" id="ARBA00022723"/>
    </source>
</evidence>
<dbReference type="GO" id="GO:0008270">
    <property type="term" value="F:zinc ion binding"/>
    <property type="evidence" value="ECO:0007669"/>
    <property type="project" value="UniProtKB-KW"/>
</dbReference>
<keyword evidence="3 5" id="KW-0863">Zinc-finger</keyword>
<dbReference type="GO" id="GO:0005634">
    <property type="term" value="C:nucleus"/>
    <property type="evidence" value="ECO:0007669"/>
    <property type="project" value="UniProtKB-ARBA"/>
</dbReference>
<dbReference type="GO" id="GO:0000978">
    <property type="term" value="F:RNA polymerase II cis-regulatory region sequence-specific DNA binding"/>
    <property type="evidence" value="ECO:0007669"/>
    <property type="project" value="TreeGrafter"/>
</dbReference>
<gene>
    <name evidence="7" type="primary">Contig6304.g6748</name>
    <name evidence="7" type="ORF">STYLEM_133</name>
</gene>
<evidence type="ECO:0000313" key="7">
    <source>
        <dbReference type="EMBL" id="CDW71193.1"/>
    </source>
</evidence>
<dbReference type="Gene3D" id="3.30.160.60">
    <property type="entry name" value="Classic Zinc Finger"/>
    <property type="match status" value="2"/>
</dbReference>
<keyword evidence="1" id="KW-0479">Metal-binding</keyword>
<evidence type="ECO:0000256" key="4">
    <source>
        <dbReference type="ARBA" id="ARBA00022833"/>
    </source>
</evidence>
<dbReference type="FunFam" id="3.30.160.60:FF:000110">
    <property type="entry name" value="Zinc finger protein-like"/>
    <property type="match status" value="1"/>
</dbReference>
<dbReference type="InterPro" id="IPR013087">
    <property type="entry name" value="Znf_C2H2_type"/>
</dbReference>
<evidence type="ECO:0000256" key="2">
    <source>
        <dbReference type="ARBA" id="ARBA00022737"/>
    </source>
</evidence>
<organism evidence="7 8">
    <name type="scientific">Stylonychia lemnae</name>
    <name type="common">Ciliate</name>
    <dbReference type="NCBI Taxonomy" id="5949"/>
    <lineage>
        <taxon>Eukaryota</taxon>
        <taxon>Sar</taxon>
        <taxon>Alveolata</taxon>
        <taxon>Ciliophora</taxon>
        <taxon>Intramacronucleata</taxon>
        <taxon>Spirotrichea</taxon>
        <taxon>Stichotrichia</taxon>
        <taxon>Sporadotrichida</taxon>
        <taxon>Oxytrichidae</taxon>
        <taxon>Stylonychinae</taxon>
        <taxon>Stylonychia</taxon>
    </lineage>
</organism>
<sequence>MTKNNHFSLKQHQCPYNGCSKIFAEKGNLIVHYRIHSGEKPFNCQFCEKKFTSTGNCNDHQRRHFKQKHYQLTKHLLKQHPYQSNIDKTMIVKTILEQNDFDQSLQAEVNFKVSQKKTIKSDLQQGITNIVSFGQKDDDQYCGQVSVQNNQSISPIGKDQSQEKITSNNLQSSYLNSPIQCRSTEEQDCSPSKFLVNQWDPFSGDSLSIDQTDDLYKSIISIRSQTPYQDSKIYD</sequence>
<dbReference type="Proteomes" id="UP000039865">
    <property type="component" value="Unassembled WGS sequence"/>
</dbReference>
<evidence type="ECO:0000256" key="3">
    <source>
        <dbReference type="ARBA" id="ARBA00022771"/>
    </source>
</evidence>
<protein>
    <submittedName>
        <fullName evidence="7">Zinc finger protein 37</fullName>
    </submittedName>
</protein>
<evidence type="ECO:0000256" key="5">
    <source>
        <dbReference type="PROSITE-ProRule" id="PRU00042"/>
    </source>
</evidence>
<dbReference type="SUPFAM" id="SSF57667">
    <property type="entry name" value="beta-beta-alpha zinc fingers"/>
    <property type="match status" value="1"/>
</dbReference>
<dbReference type="InterPro" id="IPR050329">
    <property type="entry name" value="GLI_C2H2-zinc-finger"/>
</dbReference>
<reference evidence="7 8" key="1">
    <citation type="submission" date="2014-06" db="EMBL/GenBank/DDBJ databases">
        <authorList>
            <person name="Swart Estienne"/>
        </authorList>
    </citation>
    <scope>NUCLEOTIDE SEQUENCE [LARGE SCALE GENOMIC DNA]</scope>
    <source>
        <strain evidence="7 8">130c</strain>
    </source>
</reference>
<dbReference type="PANTHER" id="PTHR19818">
    <property type="entry name" value="ZINC FINGER PROTEIN ZIC AND GLI"/>
    <property type="match status" value="1"/>
</dbReference>
<dbReference type="InterPro" id="IPR036236">
    <property type="entry name" value="Znf_C2H2_sf"/>
</dbReference>
<name>A0A077ZMN0_STYLE</name>
<accession>A0A077ZMN0</accession>
<feature type="domain" description="C2H2-type" evidence="6">
    <location>
        <begin position="12"/>
        <end position="41"/>
    </location>
</feature>
<dbReference type="GO" id="GO:0000981">
    <property type="term" value="F:DNA-binding transcription factor activity, RNA polymerase II-specific"/>
    <property type="evidence" value="ECO:0007669"/>
    <property type="project" value="TreeGrafter"/>
</dbReference>
<dbReference type="OrthoDB" id="6077919at2759"/>
<dbReference type="PROSITE" id="PS00028">
    <property type="entry name" value="ZINC_FINGER_C2H2_1"/>
    <property type="match status" value="2"/>
</dbReference>
<dbReference type="GO" id="GO:0045944">
    <property type="term" value="P:positive regulation of transcription by RNA polymerase II"/>
    <property type="evidence" value="ECO:0007669"/>
    <property type="project" value="UniProtKB-ARBA"/>
</dbReference>
<evidence type="ECO:0000313" key="8">
    <source>
        <dbReference type="Proteomes" id="UP000039865"/>
    </source>
</evidence>
<dbReference type="SMART" id="SM00355">
    <property type="entry name" value="ZnF_C2H2"/>
    <property type="match status" value="2"/>
</dbReference>
<dbReference type="EMBL" id="CCKQ01000124">
    <property type="protein sequence ID" value="CDW71193.1"/>
    <property type="molecule type" value="Genomic_DNA"/>
</dbReference>
<evidence type="ECO:0000259" key="6">
    <source>
        <dbReference type="PROSITE" id="PS50157"/>
    </source>
</evidence>
<dbReference type="AlphaFoldDB" id="A0A077ZMN0"/>